<dbReference type="Pfam" id="PF04308">
    <property type="entry name" value="RNaseH_like"/>
    <property type="match status" value="1"/>
</dbReference>
<accession>A0A1G2K4U8</accession>
<protein>
    <recommendedName>
        <fullName evidence="3">DUF458 domain-containing protein</fullName>
    </recommendedName>
</protein>
<dbReference type="EMBL" id="MHQC01000041">
    <property type="protein sequence ID" value="OGZ94183.1"/>
    <property type="molecule type" value="Genomic_DNA"/>
</dbReference>
<dbReference type="InterPro" id="IPR007405">
    <property type="entry name" value="Phage_KVP40_Orf299"/>
</dbReference>
<dbReference type="PANTHER" id="PTHR39961:SF1">
    <property type="entry name" value="DUF458 DOMAIN-CONTAINING PROTEIN"/>
    <property type="match status" value="1"/>
</dbReference>
<evidence type="ECO:0008006" key="3">
    <source>
        <dbReference type="Google" id="ProtNLM"/>
    </source>
</evidence>
<evidence type="ECO:0000313" key="1">
    <source>
        <dbReference type="EMBL" id="OGZ94183.1"/>
    </source>
</evidence>
<evidence type="ECO:0000313" key="2">
    <source>
        <dbReference type="Proteomes" id="UP000177152"/>
    </source>
</evidence>
<comment type="caution">
    <text evidence="1">The sequence shown here is derived from an EMBL/GenBank/DDBJ whole genome shotgun (WGS) entry which is preliminary data.</text>
</comment>
<gene>
    <name evidence="1" type="ORF">A2633_02955</name>
</gene>
<organism evidence="1 2">
    <name type="scientific">Candidatus Sungbacteria bacterium RIFCSPHIGHO2_01_FULL_47_32</name>
    <dbReference type="NCBI Taxonomy" id="1802264"/>
    <lineage>
        <taxon>Bacteria</taxon>
        <taxon>Candidatus Sungiibacteriota</taxon>
    </lineage>
</organism>
<dbReference type="Proteomes" id="UP000177152">
    <property type="component" value="Unassembled WGS sequence"/>
</dbReference>
<dbReference type="AlphaFoldDB" id="A0A1G2K4U8"/>
<sequence>MFHGYAKSNVSIDEVVADIVSFVKEKPERNYKIIVGTDSASQSPVGLVTAFTVWRVGNGAHHFWTKTPEKNYATLRDRIYAETMQSITLAQELRSRLKEHLEEKFWNDQIHIDVGKNGPTKELIDTVVGMVKGYGFEAVIKPNSFGASVVADRHT</sequence>
<reference evidence="1 2" key="1">
    <citation type="journal article" date="2016" name="Nat. Commun.">
        <title>Thousands of microbial genomes shed light on interconnected biogeochemical processes in an aquifer system.</title>
        <authorList>
            <person name="Anantharaman K."/>
            <person name="Brown C.T."/>
            <person name="Hug L.A."/>
            <person name="Sharon I."/>
            <person name="Castelle C.J."/>
            <person name="Probst A.J."/>
            <person name="Thomas B.C."/>
            <person name="Singh A."/>
            <person name="Wilkins M.J."/>
            <person name="Karaoz U."/>
            <person name="Brodie E.L."/>
            <person name="Williams K.H."/>
            <person name="Hubbard S.S."/>
            <person name="Banfield J.F."/>
        </authorList>
    </citation>
    <scope>NUCLEOTIDE SEQUENCE [LARGE SCALE GENOMIC DNA]</scope>
</reference>
<proteinExistence type="predicted"/>
<name>A0A1G2K4U8_9BACT</name>
<dbReference type="PANTHER" id="PTHR39961">
    <property type="entry name" value="HYPOTHETICAL CYTOSOLIC PROTEIN"/>
    <property type="match status" value="1"/>
</dbReference>